<feature type="domain" description="Cas1p 10 TM acyl transferase" evidence="10">
    <location>
        <begin position="49"/>
        <end position="455"/>
    </location>
</feature>
<comment type="similarity">
    <text evidence="2">Belongs to the PC-esterase family. CASD1 subfamily.</text>
</comment>
<evidence type="ECO:0000259" key="10">
    <source>
        <dbReference type="Pfam" id="PF07779"/>
    </source>
</evidence>
<keyword evidence="6 9" id="KW-0472">Membrane</keyword>
<sequence length="690" mass="77887">MTVDLPVSTMAMVVLLGPAVVLWAVVEAGMLAQRAAGREKPSLGPLTGEKMLTLLRCSSILAGVLFLCYFCEHLMWNQPAEKVVRPEMYWGSFAVLVVVSLFTIRKTDCKDFMNREQTEDPGWKGWMQFLFLQYHYWKMEDAYKDIRVYITCYLWMTGFGNFSFFYVKRDYSLLRVLQMIWRMNFFVVFLCLTMDNPYIVYYICPLHTFYFLVTYATMVVWSEVNHRQYAPLVKVITCAALLYTVYDLIPRSFDFFFFWLGNKSTGAPIGAHGVEWEWYFRSFLDHFSTCWGMVFALNMPFLAEWFKKVETFSLAREWGIKGTVAVGLLGMSAAWAANIYTRSKGGYNALHCYYAVVPLLTYLFIRNISKTFRSYYLHGLHWFGTITLESYLLQYHVWLADNAAKLLNIIEGQWLLTFVIASVLHVFLACQVFTITNKLRSLVLPNNLPEALRNLSMLMAAIFASFLVAHAFSHTGLGAGYLCLVVLMVAAGIVGAVLKASELVPSGSKIAEAHTTVSAQVFFGVAFVGCMVATHTMMGYSREVSARVHLMANERSASARLTSVSGLQMTMNQPTAVALARELDHYELLDSFMYGREHAFEIGSLAQPWHGLVAMAALIWCIACRDSFFGLSRLALAMLGPEGQKTITWEEAYGPVLHKLGIRKPDAEEAGVTGEPPNERTPLTAGCASK</sequence>
<dbReference type="Pfam" id="PF07779">
    <property type="entry name" value="Cas1_AcylT"/>
    <property type="match status" value="1"/>
</dbReference>
<name>A0ABN9RNL4_9DINO</name>
<proteinExistence type="inferred from homology"/>
<keyword evidence="3" id="KW-0808">Transferase</keyword>
<dbReference type="EMBL" id="CAUYUJ010007447">
    <property type="protein sequence ID" value="CAK0820798.1"/>
    <property type="molecule type" value="Genomic_DNA"/>
</dbReference>
<evidence type="ECO:0000256" key="5">
    <source>
        <dbReference type="ARBA" id="ARBA00022989"/>
    </source>
</evidence>
<evidence type="ECO:0000256" key="7">
    <source>
        <dbReference type="ARBA" id="ARBA00023180"/>
    </source>
</evidence>
<evidence type="ECO:0000313" key="12">
    <source>
        <dbReference type="Proteomes" id="UP001189429"/>
    </source>
</evidence>
<feature type="transmembrane region" description="Helical" evidence="9">
    <location>
        <begin position="199"/>
        <end position="222"/>
    </location>
</feature>
<feature type="transmembrane region" description="Helical" evidence="9">
    <location>
        <begin position="12"/>
        <end position="32"/>
    </location>
</feature>
<reference evidence="11" key="1">
    <citation type="submission" date="2023-10" db="EMBL/GenBank/DDBJ databases">
        <authorList>
            <person name="Chen Y."/>
            <person name="Shah S."/>
            <person name="Dougan E. K."/>
            <person name="Thang M."/>
            <person name="Chan C."/>
        </authorList>
    </citation>
    <scope>NUCLEOTIDE SEQUENCE [LARGE SCALE GENOMIC DNA]</scope>
</reference>
<feature type="region of interest" description="Disordered" evidence="8">
    <location>
        <begin position="667"/>
        <end position="690"/>
    </location>
</feature>
<dbReference type="InterPro" id="IPR012419">
    <property type="entry name" value="Cas1_AcylTrans_dom"/>
</dbReference>
<evidence type="ECO:0000313" key="11">
    <source>
        <dbReference type="EMBL" id="CAK0820798.1"/>
    </source>
</evidence>
<dbReference type="PANTHER" id="PTHR13533">
    <property type="entry name" value="N-ACETYLNEURAMINATE 9-O-ACETYLTRANSFERASE"/>
    <property type="match status" value="1"/>
</dbReference>
<feature type="transmembrane region" description="Helical" evidence="9">
    <location>
        <begin position="318"/>
        <end position="340"/>
    </location>
</feature>
<feature type="transmembrane region" description="Helical" evidence="9">
    <location>
        <begin position="414"/>
        <end position="435"/>
    </location>
</feature>
<keyword evidence="5 9" id="KW-1133">Transmembrane helix</keyword>
<evidence type="ECO:0000256" key="9">
    <source>
        <dbReference type="SAM" id="Phobius"/>
    </source>
</evidence>
<feature type="transmembrane region" description="Helical" evidence="9">
    <location>
        <begin position="286"/>
        <end position="306"/>
    </location>
</feature>
<comment type="subcellular location">
    <subcellularLocation>
        <location evidence="1">Membrane</location>
        <topology evidence="1">Multi-pass membrane protein</topology>
    </subcellularLocation>
</comment>
<evidence type="ECO:0000256" key="4">
    <source>
        <dbReference type="ARBA" id="ARBA00022692"/>
    </source>
</evidence>
<comment type="caution">
    <text evidence="11">The sequence shown here is derived from an EMBL/GenBank/DDBJ whole genome shotgun (WGS) entry which is preliminary data.</text>
</comment>
<evidence type="ECO:0000256" key="8">
    <source>
        <dbReference type="SAM" id="MobiDB-lite"/>
    </source>
</evidence>
<evidence type="ECO:0000256" key="6">
    <source>
        <dbReference type="ARBA" id="ARBA00023136"/>
    </source>
</evidence>
<feature type="transmembrane region" description="Helical" evidence="9">
    <location>
        <begin position="479"/>
        <end position="498"/>
    </location>
</feature>
<evidence type="ECO:0000256" key="1">
    <source>
        <dbReference type="ARBA" id="ARBA00004141"/>
    </source>
</evidence>
<evidence type="ECO:0000256" key="2">
    <source>
        <dbReference type="ARBA" id="ARBA00010666"/>
    </source>
</evidence>
<organism evidence="11 12">
    <name type="scientific">Prorocentrum cordatum</name>
    <dbReference type="NCBI Taxonomy" id="2364126"/>
    <lineage>
        <taxon>Eukaryota</taxon>
        <taxon>Sar</taxon>
        <taxon>Alveolata</taxon>
        <taxon>Dinophyceae</taxon>
        <taxon>Prorocentrales</taxon>
        <taxon>Prorocentraceae</taxon>
        <taxon>Prorocentrum</taxon>
    </lineage>
</organism>
<feature type="transmembrane region" description="Helical" evidence="9">
    <location>
        <begin position="455"/>
        <end position="472"/>
    </location>
</feature>
<dbReference type="Proteomes" id="UP001189429">
    <property type="component" value="Unassembled WGS sequence"/>
</dbReference>
<feature type="transmembrane region" description="Helical" evidence="9">
    <location>
        <begin position="53"/>
        <end position="76"/>
    </location>
</feature>
<feature type="transmembrane region" description="Helical" evidence="9">
    <location>
        <begin position="346"/>
        <end position="365"/>
    </location>
</feature>
<feature type="transmembrane region" description="Helical" evidence="9">
    <location>
        <begin position="518"/>
        <end position="540"/>
    </location>
</feature>
<feature type="transmembrane region" description="Helical" evidence="9">
    <location>
        <begin position="148"/>
        <end position="167"/>
    </location>
</feature>
<keyword evidence="4 9" id="KW-0812">Transmembrane</keyword>
<keyword evidence="12" id="KW-1185">Reference proteome</keyword>
<feature type="transmembrane region" description="Helical" evidence="9">
    <location>
        <begin position="88"/>
        <end position="105"/>
    </location>
</feature>
<accession>A0ABN9RNL4</accession>
<keyword evidence="7" id="KW-0325">Glycoprotein</keyword>
<feature type="transmembrane region" description="Helical" evidence="9">
    <location>
        <begin position="228"/>
        <end position="249"/>
    </location>
</feature>
<dbReference type="PANTHER" id="PTHR13533:SF1">
    <property type="entry name" value="N-ACETYLNEURAMINATE 9-O-ACETYLTRANSFERASE"/>
    <property type="match status" value="1"/>
</dbReference>
<evidence type="ECO:0000256" key="3">
    <source>
        <dbReference type="ARBA" id="ARBA00022679"/>
    </source>
</evidence>
<protein>
    <recommendedName>
        <fullName evidence="10">Cas1p 10 TM acyl transferase domain-containing protein</fullName>
    </recommendedName>
</protein>
<gene>
    <name evidence="11" type="ORF">PCOR1329_LOCUS22332</name>
</gene>